<dbReference type="Proteomes" id="UP001366503">
    <property type="component" value="Unassembled WGS sequence"/>
</dbReference>
<sequence length="282" mass="29531">MAAAYTEKEIDEIAALLKEGLSASRIAGHFSALRGSPVSRNAIIGIVHRNAGLSAIGFANPKGGRAGGRPRKHARPDRPGGRGRVVTGGVMLSEPAALSRHAEWVEAAGAEAANLPPSEGDGRSTLRSCSTAAAEDGQARGGRCPADVSVYAVSVKPDAISARINRAPKKTKLRKPARTLPPAWLAPGTREKSEAHLYKLPAPPPPVNPGRQPHVAAMRFLDCLFGRCRAPLDLALGEDAEADPVGTRPGLDMLCCGLPTSATRSYCAHHHARFHGRRGGGV</sequence>
<dbReference type="EMBL" id="JAPYKO010000042">
    <property type="protein sequence ID" value="MEI9406669.1"/>
    <property type="molecule type" value="Genomic_DNA"/>
</dbReference>
<keyword evidence="3" id="KW-1185">Reference proteome</keyword>
<gene>
    <name evidence="2" type="ORF">O7A05_31600</name>
</gene>
<organism evidence="2 3">
    <name type="scientific">Mesorhizobium argentiipisi</name>
    <dbReference type="NCBI Taxonomy" id="3015175"/>
    <lineage>
        <taxon>Bacteria</taxon>
        <taxon>Pseudomonadati</taxon>
        <taxon>Pseudomonadota</taxon>
        <taxon>Alphaproteobacteria</taxon>
        <taxon>Hyphomicrobiales</taxon>
        <taxon>Phyllobacteriaceae</taxon>
        <taxon>Mesorhizobium</taxon>
    </lineage>
</organism>
<evidence type="ECO:0000256" key="1">
    <source>
        <dbReference type="SAM" id="MobiDB-lite"/>
    </source>
</evidence>
<reference evidence="2 3" key="1">
    <citation type="submission" date="2022-12" db="EMBL/GenBank/DDBJ databases">
        <authorList>
            <person name="Muema E."/>
        </authorList>
    </citation>
    <scope>NUCLEOTIDE SEQUENCE [LARGE SCALE GENOMIC DNA]</scope>
    <source>
        <strain evidence="3">1330</strain>
    </source>
</reference>
<proteinExistence type="predicted"/>
<accession>A0ABU8KPF4</accession>
<evidence type="ECO:0000313" key="2">
    <source>
        <dbReference type="EMBL" id="MEI9406669.1"/>
    </source>
</evidence>
<comment type="caution">
    <text evidence="2">The sequence shown here is derived from an EMBL/GenBank/DDBJ whole genome shotgun (WGS) entry which is preliminary data.</text>
</comment>
<dbReference type="RefSeq" id="WP_337097233.1">
    <property type="nucleotide sequence ID" value="NZ_JAPYKO010000042.1"/>
</dbReference>
<name>A0ABU8KPF4_9HYPH</name>
<protein>
    <submittedName>
        <fullName evidence="2">GcrA cell cycle regulator</fullName>
    </submittedName>
</protein>
<feature type="region of interest" description="Disordered" evidence="1">
    <location>
        <begin position="61"/>
        <end position="86"/>
    </location>
</feature>
<evidence type="ECO:0000313" key="3">
    <source>
        <dbReference type="Proteomes" id="UP001366503"/>
    </source>
</evidence>